<keyword evidence="5 13" id="KW-0493">Microtubule</keyword>
<dbReference type="EMBL" id="RQTK01000162">
    <property type="protein sequence ID" value="RUS85662.1"/>
    <property type="molecule type" value="Genomic_DNA"/>
</dbReference>
<dbReference type="Gene3D" id="3.40.50.1440">
    <property type="entry name" value="Tubulin/FtsZ, GTPase domain"/>
    <property type="match status" value="1"/>
</dbReference>
<dbReference type="OrthoDB" id="1662883at2759"/>
<dbReference type="GO" id="GO:0007017">
    <property type="term" value="P:microtubule-based process"/>
    <property type="evidence" value="ECO:0007669"/>
    <property type="project" value="InterPro"/>
</dbReference>
<dbReference type="STRING" id="188477.A0A433TVV0"/>
<keyword evidence="10 13" id="KW-0342">GTP-binding</keyword>
<comment type="similarity">
    <text evidence="3 13">Belongs to the tubulin family.</text>
</comment>
<dbReference type="InterPro" id="IPR000217">
    <property type="entry name" value="Tubulin"/>
</dbReference>
<dbReference type="InterPro" id="IPR036525">
    <property type="entry name" value="Tubulin/FtsZ_GTPase_sf"/>
</dbReference>
<dbReference type="SMART" id="SM00864">
    <property type="entry name" value="Tubulin"/>
    <property type="match status" value="1"/>
</dbReference>
<comment type="caution">
    <text evidence="16">The sequence shown here is derived from an EMBL/GenBank/DDBJ whole genome shotgun (WGS) entry which is preliminary data.</text>
</comment>
<dbReference type="SUPFAM" id="SSF55307">
    <property type="entry name" value="Tubulin C-terminal domain-like"/>
    <property type="match status" value="1"/>
</dbReference>
<evidence type="ECO:0000259" key="14">
    <source>
        <dbReference type="SMART" id="SM00864"/>
    </source>
</evidence>
<feature type="domain" description="Tubulin/FtsZ GTPase" evidence="14">
    <location>
        <begin position="129"/>
        <end position="316"/>
    </location>
</feature>
<evidence type="ECO:0000256" key="5">
    <source>
        <dbReference type="ARBA" id="ARBA00022701"/>
    </source>
</evidence>
<dbReference type="InterPro" id="IPR003008">
    <property type="entry name" value="Tubulin_FtsZ_GTPase"/>
</dbReference>
<comment type="function">
    <text evidence="13">Tubulin is the major constituent of microtubules, a cylinder consisting of laterally associated linear protofilaments composed of alpha- and beta-tubulin heterodimers. Microtubules grow by the addition of GTP-tubulin dimers to the microtubule end, where a stabilizing cap forms. Below the cap, tubulin dimers are in GDP-bound state, owing to GTPase activity of alpha-tubulin.</text>
</comment>
<dbReference type="GO" id="GO:0016787">
    <property type="term" value="F:hydrolase activity"/>
    <property type="evidence" value="ECO:0007669"/>
    <property type="project" value="UniProtKB-KW"/>
</dbReference>
<keyword evidence="7 13" id="KW-0547">Nucleotide-binding</keyword>
<comment type="catalytic activity">
    <reaction evidence="12">
        <text>GTP + H2O = GDP + phosphate + H(+)</text>
        <dbReference type="Rhea" id="RHEA:19669"/>
        <dbReference type="ChEBI" id="CHEBI:15377"/>
        <dbReference type="ChEBI" id="CHEBI:15378"/>
        <dbReference type="ChEBI" id="CHEBI:37565"/>
        <dbReference type="ChEBI" id="CHEBI:43474"/>
        <dbReference type="ChEBI" id="CHEBI:58189"/>
    </reaction>
    <physiologicalReaction direction="left-to-right" evidence="12">
        <dbReference type="Rhea" id="RHEA:19670"/>
    </physiologicalReaction>
</comment>
<dbReference type="InterPro" id="IPR008280">
    <property type="entry name" value="Tub_FtsZ_C"/>
</dbReference>
<keyword evidence="6" id="KW-0479">Metal-binding</keyword>
<dbReference type="Pfam" id="PF03953">
    <property type="entry name" value="Tubulin_C"/>
    <property type="match status" value="1"/>
</dbReference>
<dbReference type="GO" id="GO:0046872">
    <property type="term" value="F:metal ion binding"/>
    <property type="evidence" value="ECO:0007669"/>
    <property type="project" value="UniProtKB-KW"/>
</dbReference>
<evidence type="ECO:0000259" key="15">
    <source>
        <dbReference type="SMART" id="SM00865"/>
    </source>
</evidence>
<evidence type="ECO:0000256" key="3">
    <source>
        <dbReference type="ARBA" id="ARBA00009636"/>
    </source>
</evidence>
<feature type="domain" description="Tubulin/FtsZ 2-layer sandwich" evidence="15">
    <location>
        <begin position="318"/>
        <end position="449"/>
    </location>
</feature>
<dbReference type="InterPro" id="IPR018316">
    <property type="entry name" value="Tubulin/FtsZ_2-layer-sand-dom"/>
</dbReference>
<keyword evidence="4" id="KW-0963">Cytoplasm</keyword>
<keyword evidence="11" id="KW-0206">Cytoskeleton</keyword>
<dbReference type="GO" id="GO:0005525">
    <property type="term" value="F:GTP binding"/>
    <property type="evidence" value="ECO:0007669"/>
    <property type="project" value="UniProtKB-UniRule"/>
</dbReference>
<dbReference type="Pfam" id="PF00091">
    <property type="entry name" value="Tubulin"/>
    <property type="match status" value="1"/>
</dbReference>
<comment type="subcellular location">
    <subcellularLocation>
        <location evidence="2">Cytoplasm</location>
        <location evidence="2">Cytoskeleton</location>
    </subcellularLocation>
</comment>
<feature type="non-terminal residue" evidence="16">
    <location>
        <position position="1"/>
    </location>
</feature>
<evidence type="ECO:0000256" key="12">
    <source>
        <dbReference type="ARBA" id="ARBA00049117"/>
    </source>
</evidence>
<evidence type="ECO:0000313" key="16">
    <source>
        <dbReference type="EMBL" id="RUS85662.1"/>
    </source>
</evidence>
<evidence type="ECO:0000256" key="2">
    <source>
        <dbReference type="ARBA" id="ARBA00004245"/>
    </source>
</evidence>
<evidence type="ECO:0000256" key="1">
    <source>
        <dbReference type="ARBA" id="ARBA00001946"/>
    </source>
</evidence>
<evidence type="ECO:0000256" key="6">
    <source>
        <dbReference type="ARBA" id="ARBA00022723"/>
    </source>
</evidence>
<feature type="non-terminal residue" evidence="16">
    <location>
        <position position="454"/>
    </location>
</feature>
<dbReference type="InterPro" id="IPR037103">
    <property type="entry name" value="Tubulin/FtsZ-like_C"/>
</dbReference>
<organism evidence="16 17">
    <name type="scientific">Elysia chlorotica</name>
    <name type="common">Eastern emerald elysia</name>
    <name type="synonym">Sea slug</name>
    <dbReference type="NCBI Taxonomy" id="188477"/>
    <lineage>
        <taxon>Eukaryota</taxon>
        <taxon>Metazoa</taxon>
        <taxon>Spiralia</taxon>
        <taxon>Lophotrochozoa</taxon>
        <taxon>Mollusca</taxon>
        <taxon>Gastropoda</taxon>
        <taxon>Heterobranchia</taxon>
        <taxon>Euthyneura</taxon>
        <taxon>Panpulmonata</taxon>
        <taxon>Sacoglossa</taxon>
        <taxon>Placobranchoidea</taxon>
        <taxon>Plakobranchidae</taxon>
        <taxon>Elysia</taxon>
    </lineage>
</organism>
<dbReference type="SMART" id="SM00865">
    <property type="entry name" value="Tubulin_C"/>
    <property type="match status" value="1"/>
</dbReference>
<evidence type="ECO:0000313" key="17">
    <source>
        <dbReference type="Proteomes" id="UP000271974"/>
    </source>
</evidence>
<keyword evidence="9" id="KW-0460">Magnesium</keyword>
<dbReference type="SUPFAM" id="SSF52490">
    <property type="entry name" value="Tubulin nucleotide-binding domain-like"/>
    <property type="match status" value="1"/>
</dbReference>
<evidence type="ECO:0000256" key="10">
    <source>
        <dbReference type="ARBA" id="ARBA00023134"/>
    </source>
</evidence>
<dbReference type="InterPro" id="IPR017975">
    <property type="entry name" value="Tubulin_CS"/>
</dbReference>
<dbReference type="Proteomes" id="UP000271974">
    <property type="component" value="Unassembled WGS sequence"/>
</dbReference>
<evidence type="ECO:0000256" key="8">
    <source>
        <dbReference type="ARBA" id="ARBA00022801"/>
    </source>
</evidence>
<evidence type="ECO:0000256" key="11">
    <source>
        <dbReference type="ARBA" id="ARBA00023212"/>
    </source>
</evidence>
<keyword evidence="8" id="KW-0378">Hydrolase</keyword>
<dbReference type="CDD" id="cd02186">
    <property type="entry name" value="alpha_tubulin"/>
    <property type="match status" value="1"/>
</dbReference>
<reference evidence="16 17" key="1">
    <citation type="submission" date="2019-01" db="EMBL/GenBank/DDBJ databases">
        <title>A draft genome assembly of the solar-powered sea slug Elysia chlorotica.</title>
        <authorList>
            <person name="Cai H."/>
            <person name="Li Q."/>
            <person name="Fang X."/>
            <person name="Li J."/>
            <person name="Curtis N.E."/>
            <person name="Altenburger A."/>
            <person name="Shibata T."/>
            <person name="Feng M."/>
            <person name="Maeda T."/>
            <person name="Schwartz J.A."/>
            <person name="Shigenobu S."/>
            <person name="Lundholm N."/>
            <person name="Nishiyama T."/>
            <person name="Yang H."/>
            <person name="Hasebe M."/>
            <person name="Li S."/>
            <person name="Pierce S.K."/>
            <person name="Wang J."/>
        </authorList>
    </citation>
    <scope>NUCLEOTIDE SEQUENCE [LARGE SCALE GENOMIC DNA]</scope>
    <source>
        <strain evidence="16">EC2010</strain>
        <tissue evidence="16">Whole organism of an adult</tissue>
    </source>
</reference>
<dbReference type="AlphaFoldDB" id="A0A433TVV0"/>
<dbReference type="Gene3D" id="3.30.1330.20">
    <property type="entry name" value="Tubulin/FtsZ, C-terminal domain"/>
    <property type="match status" value="1"/>
</dbReference>
<dbReference type="FunFam" id="3.30.1330.20:FF:000001">
    <property type="entry name" value="Tubulin alpha chain"/>
    <property type="match status" value="1"/>
</dbReference>
<accession>A0A433TVV0</accession>
<keyword evidence="17" id="KW-1185">Reference proteome</keyword>
<dbReference type="PANTHER" id="PTHR11588">
    <property type="entry name" value="TUBULIN"/>
    <property type="match status" value="1"/>
</dbReference>
<dbReference type="GO" id="GO:0005874">
    <property type="term" value="C:microtubule"/>
    <property type="evidence" value="ECO:0007669"/>
    <property type="project" value="UniProtKB-KW"/>
</dbReference>
<evidence type="ECO:0000256" key="13">
    <source>
        <dbReference type="RuleBase" id="RU000352"/>
    </source>
</evidence>
<dbReference type="PRINTS" id="PR01161">
    <property type="entry name" value="TUBULIN"/>
</dbReference>
<sequence length="454" mass="50643">IPDPLVSYSDARVCVPAHPTPRGARFRVKVAQRIGEFSRALHFEARAAIWVPALTCVKLAAVEPAQFSTRQANHSDSIAMRECISIHVGQAGVQIGNACWELYCLEHGIQPSGHMDDLRAATSFGDESYNTFFSETSMGKHVPRAIYVDLEPSVVDEVRTGAYRQLFHPEQLINGKEDAANNYARGHYTVGKEQIDLVLDRIRKMADPCTGLQGFLVFHSFGGGTGSGFSSLLMERLSVDYGKKSKLEFAVYPAPQVTICPVSLFLPKPVNHSHSQTRILSFPRRNLDIERPSYKNLNRLIGQIVSSITASLRFDGALNVDLTEFQTNLVPYPRIHFPLVTYAPIISAEKAYHEQMSVAEITNACFEPYNQMVKCDPRHGKYMACCMLYRGDVVPKDVNVAIASIKTKTSIQFVDWCPTGFKVGINYQPPTIVPGRSWRWGQHGPHLAEVGWFL</sequence>
<gene>
    <name evidence="16" type="ORF">EGW08_006538</name>
</gene>
<protein>
    <recommendedName>
        <fullName evidence="13">Tubulin alpha chain</fullName>
    </recommendedName>
</protein>
<dbReference type="GO" id="GO:0005200">
    <property type="term" value="F:structural constituent of cytoskeleton"/>
    <property type="evidence" value="ECO:0007669"/>
    <property type="project" value="InterPro"/>
</dbReference>
<proteinExistence type="inferred from homology"/>
<dbReference type="PRINTS" id="PR01162">
    <property type="entry name" value="ALPHATUBULIN"/>
</dbReference>
<dbReference type="PROSITE" id="PS00227">
    <property type="entry name" value="TUBULIN"/>
    <property type="match status" value="1"/>
</dbReference>
<evidence type="ECO:0000256" key="4">
    <source>
        <dbReference type="ARBA" id="ARBA00022490"/>
    </source>
</evidence>
<comment type="cofactor">
    <cofactor evidence="1">
        <name>Mg(2+)</name>
        <dbReference type="ChEBI" id="CHEBI:18420"/>
    </cofactor>
</comment>
<dbReference type="InterPro" id="IPR002452">
    <property type="entry name" value="Alpha_tubulin"/>
</dbReference>
<comment type="subunit">
    <text evidence="13">Dimer of alpha and beta chains. A typical microtubule is a hollow water-filled tube with an outer diameter of 25 nm and an inner diameter of 15 nM. Alpha-beta heterodimers associate head-to-tail to form protofilaments running lengthwise along the microtubule wall with the beta-tubulin subunit facing the microtubule plus end conferring a structural polarity. Microtubules usually have 13 protofilaments but different protofilament numbers can be found in some organisms and specialized cells.</text>
</comment>
<evidence type="ECO:0000256" key="9">
    <source>
        <dbReference type="ARBA" id="ARBA00022842"/>
    </source>
</evidence>
<evidence type="ECO:0000256" key="7">
    <source>
        <dbReference type="ARBA" id="ARBA00022741"/>
    </source>
</evidence>
<dbReference type="FunFam" id="3.40.50.1440:FF:000007">
    <property type="entry name" value="Tubulin alpha chain"/>
    <property type="match status" value="1"/>
</dbReference>
<name>A0A433TVV0_ELYCH</name>